<evidence type="ECO:0000313" key="1">
    <source>
        <dbReference type="EMBL" id="MBU2951608.1"/>
    </source>
</evidence>
<gene>
    <name evidence="1" type="ORF">KO493_12950</name>
</gene>
<dbReference type="EMBL" id="JAHKPD010000018">
    <property type="protein sequence ID" value="MBU2951608.1"/>
    <property type="molecule type" value="Genomic_DNA"/>
</dbReference>
<evidence type="ECO:0000313" key="2">
    <source>
        <dbReference type="Proteomes" id="UP001647509"/>
    </source>
</evidence>
<sequence>MKRHLLLIICLFSINIFAQNQAANWYFGNKSGVRFDSNNNTVTAVQDGKLSTLEGCTSISDDSGNLLFYTDGITIWNKNHEIMSNGYGLYGDPSSTQSAIIVPKPDNDKVYFVFTVDDFGDESGIRYGFNYSIVDLTLDGGLGEVTTKNINLLRDSAEKITAVLKDCVSKSFWVLTYASQNGNLDVFDTFHAFEVTNLGVNSTSIKSTFAKKTEDRRGYLKLSPDGLKVACANFYDGLDIFDFDVATGKVSNQNTLIPPRVSAAYGVEFSPNSNLLYVQTSNILPNDSNINDPNIHYSKLIQYNLYATPVQASAVTLDDRQIYRGALQLGPNGKIYRALSAAYLQGVPYLGAINEPNKIGLNCDYNHHAINLSPSFSTQGLPPFIASFFNKQVDIIKNGEQSTTLTLCQGDQYALVADLLPGATYNWSKNSIPLTETSNQLLVQASGHYEVIINPNNGDCLNEGEAYVVYNQNPTALNHTLFQCEEDAILDGKTVFNLNEAFLNLTGYETDRTIEFYTDSGRTQKIDGQAFTNTVNPQIIFTKVIDNNTSCFSVSELTLDVSTTDINDATLTTCDDDGLEDGFYNFNLTVANQEILNGISVNLDINYYETYEDALLEQNPLDDFYTNTTAFSQTIFARAESGNNCFGISDVFLGVKKSFEVTPDTELYYCLNDYPASVRIHAGVLHDLPSNYTYIWSTGETTESIQANTIGAYTVTITDTYGCSKSRTTTLSPSNIATFNQIDVVDASKNNRITVTVSGEGKYQYQLMDSSDHIVFDFQDSSTFDNVYPGHYTVVVKDVKNNCGNVNEKVSVIGFPKFFTPNGDGINDTWQVYGISGVYKDHTKILIFDRYGKLLKELHPQNEGWNGTFNGEKLPSADYWFSIKLADGRIYKNHFTLKH</sequence>
<accession>A0ACC5UBK8</accession>
<protein>
    <submittedName>
        <fullName evidence="1">T9SS type B sorting domain-containing protein</fullName>
    </submittedName>
</protein>
<keyword evidence="2" id="KW-1185">Reference proteome</keyword>
<organism evidence="1 2">
    <name type="scientific">Pseudotamlana agarivorans</name>
    <dbReference type="NCBI Taxonomy" id="481183"/>
    <lineage>
        <taxon>Bacteria</taxon>
        <taxon>Pseudomonadati</taxon>
        <taxon>Bacteroidota</taxon>
        <taxon>Flavobacteriia</taxon>
        <taxon>Flavobacteriales</taxon>
        <taxon>Flavobacteriaceae</taxon>
        <taxon>Pseudotamlana</taxon>
    </lineage>
</organism>
<proteinExistence type="predicted"/>
<name>A0ACC5UBK8_9FLAO</name>
<reference evidence="1" key="1">
    <citation type="submission" date="2021-05" db="EMBL/GenBank/DDBJ databases">
        <title>Draft genomes of bacteria isolated from model marine particles.</title>
        <authorList>
            <person name="Datta M.S."/>
            <person name="Schwartzman J.A."/>
            <person name="Enke T.N."/>
            <person name="Saavedra J."/>
            <person name="Cermak N."/>
            <person name="Cordero O.X."/>
        </authorList>
    </citation>
    <scope>NUCLEOTIDE SEQUENCE</scope>
    <source>
        <strain evidence="1">I2M19</strain>
    </source>
</reference>
<comment type="caution">
    <text evidence="1">The sequence shown here is derived from an EMBL/GenBank/DDBJ whole genome shotgun (WGS) entry which is preliminary data.</text>
</comment>
<dbReference type="Proteomes" id="UP001647509">
    <property type="component" value="Unassembled WGS sequence"/>
</dbReference>